<dbReference type="GO" id="GO:0008703">
    <property type="term" value="F:5-amino-6-(5-phosphoribosylamino)uracil reductase activity"/>
    <property type="evidence" value="ECO:0007669"/>
    <property type="project" value="InterPro"/>
</dbReference>
<accession>A0A0D0GMG4</accession>
<dbReference type="OrthoDB" id="195113at2"/>
<name>A0A0D0GMG4_9SPHI</name>
<dbReference type="AlphaFoldDB" id="A0A0D0GMG4"/>
<dbReference type="Pfam" id="PF01872">
    <property type="entry name" value="RibD_C"/>
    <property type="match status" value="1"/>
</dbReference>
<sequence>MRKIVMFMHTSLDGFAAGPNGEMDWIIVSDEMFDFAGEQTNQADTALYGRVTYQMMENYWPTAADHPGASKHDIEHSAWYNKVSKVVLSETLRGQQINNTTIISDQVTERIKELKQQQGRNILVLGSPGAVHSLLKDNLIDDFWLFINPVILGQGIPVFTPVKESIKLKLIKSTMFPKEVVCLHYQKE</sequence>
<reference evidence="2 3" key="1">
    <citation type="submission" date="2015-01" db="EMBL/GenBank/DDBJ databases">
        <title>Draft genome sequence of Pedobacter sp. NL19 isolated from sludge of an effluent treatment pond in an abandoned uranium mine.</title>
        <authorList>
            <person name="Santos T."/>
            <person name="Caetano T."/>
            <person name="Covas C."/>
            <person name="Cruz A."/>
            <person name="Mendo S."/>
        </authorList>
    </citation>
    <scope>NUCLEOTIDE SEQUENCE [LARGE SCALE GENOMIC DNA]</scope>
    <source>
        <strain evidence="2 3">NL19</strain>
    </source>
</reference>
<dbReference type="PANTHER" id="PTHR38011:SF11">
    <property type="entry name" value="2,5-DIAMINO-6-RIBOSYLAMINO-4(3H)-PYRIMIDINONE 5'-PHOSPHATE REDUCTASE"/>
    <property type="match status" value="1"/>
</dbReference>
<gene>
    <name evidence="2" type="ORF">TH53_19455</name>
</gene>
<dbReference type="RefSeq" id="WP_041884508.1">
    <property type="nucleotide sequence ID" value="NZ_CP157278.1"/>
</dbReference>
<evidence type="ECO:0000313" key="3">
    <source>
        <dbReference type="Proteomes" id="UP000032049"/>
    </source>
</evidence>
<proteinExistence type="predicted"/>
<evidence type="ECO:0000259" key="1">
    <source>
        <dbReference type="Pfam" id="PF01872"/>
    </source>
</evidence>
<keyword evidence="3" id="KW-1185">Reference proteome</keyword>
<dbReference type="GO" id="GO:0009231">
    <property type="term" value="P:riboflavin biosynthetic process"/>
    <property type="evidence" value="ECO:0007669"/>
    <property type="project" value="InterPro"/>
</dbReference>
<dbReference type="InterPro" id="IPR002734">
    <property type="entry name" value="RibDG_C"/>
</dbReference>
<protein>
    <submittedName>
        <fullName evidence="2">Dihydrofolate reductase</fullName>
    </submittedName>
</protein>
<dbReference type="EMBL" id="JXRA01000089">
    <property type="protein sequence ID" value="KIO75661.1"/>
    <property type="molecule type" value="Genomic_DNA"/>
</dbReference>
<dbReference type="STRING" id="1503925.TH53_19455"/>
<dbReference type="Proteomes" id="UP000032049">
    <property type="component" value="Unassembled WGS sequence"/>
</dbReference>
<dbReference type="SUPFAM" id="SSF53597">
    <property type="entry name" value="Dihydrofolate reductase-like"/>
    <property type="match status" value="1"/>
</dbReference>
<dbReference type="InterPro" id="IPR024072">
    <property type="entry name" value="DHFR-like_dom_sf"/>
</dbReference>
<dbReference type="Gene3D" id="3.40.430.10">
    <property type="entry name" value="Dihydrofolate Reductase, subunit A"/>
    <property type="match status" value="1"/>
</dbReference>
<dbReference type="PANTHER" id="PTHR38011">
    <property type="entry name" value="DIHYDROFOLATE REDUCTASE FAMILY PROTEIN (AFU_ORTHOLOGUE AFUA_8G06820)"/>
    <property type="match status" value="1"/>
</dbReference>
<feature type="domain" description="Bacterial bifunctional deaminase-reductase C-terminal" evidence="1">
    <location>
        <begin position="2"/>
        <end position="181"/>
    </location>
</feature>
<organism evidence="2 3">
    <name type="scientific">Pedobacter lusitanus</name>
    <dbReference type="NCBI Taxonomy" id="1503925"/>
    <lineage>
        <taxon>Bacteria</taxon>
        <taxon>Pseudomonadati</taxon>
        <taxon>Bacteroidota</taxon>
        <taxon>Sphingobacteriia</taxon>
        <taxon>Sphingobacteriales</taxon>
        <taxon>Sphingobacteriaceae</taxon>
        <taxon>Pedobacter</taxon>
    </lineage>
</organism>
<evidence type="ECO:0000313" key="2">
    <source>
        <dbReference type="EMBL" id="KIO75661.1"/>
    </source>
</evidence>
<dbReference type="InterPro" id="IPR050765">
    <property type="entry name" value="Riboflavin_Biosynth_HTPR"/>
</dbReference>
<comment type="caution">
    <text evidence="2">The sequence shown here is derived from an EMBL/GenBank/DDBJ whole genome shotgun (WGS) entry which is preliminary data.</text>
</comment>